<sequence length="366" mass="39513">MEEHGSATAAPEVELSDDEKRRILQTVAAGVSPAPQLDVIARPGTDPARGFYLIAVPRSNQRPHAVLVNDSLRFPRRNGSTTVYLSQPEVRAAYFSQFTAERDRAGQLETVEAELLADLDTSVQVFAIVTLVPDLEGGMTIDTAAMKTYQEQTVGRSPLIVNGSGVNWMRAQVGPGRLTADGSSRPDRRATWLACHQHATGAGAFAAIVGRTDRGNSPQVDIGDEHLADGLLSGLQYLARHARDRAAAGGNVFLRAMVHPVAAERPARLVHYRHHGFPEPLGARVLTRAVPAVTVSDVDDMAAGGPELVAAAHRLGSGLAQALGRAEILQFSPEGELRRRYWSHESRPALERWAQQGDVKITDDEV</sequence>
<accession>A0A0W7WWN6</accession>
<dbReference type="RefSeq" id="WP_058850841.1">
    <property type="nucleotide sequence ID" value="NZ_LOCL01000049.1"/>
</dbReference>
<gene>
    <name evidence="1" type="ORF">AT728_36680</name>
</gene>
<name>A0A0W7WWN6_9ACTN</name>
<evidence type="ECO:0000313" key="2">
    <source>
        <dbReference type="Proteomes" id="UP000054804"/>
    </source>
</evidence>
<dbReference type="STRING" id="1765722.AT728_36680"/>
<proteinExistence type="predicted"/>
<evidence type="ECO:0000313" key="1">
    <source>
        <dbReference type="EMBL" id="KUF14993.1"/>
    </source>
</evidence>
<reference evidence="1 2" key="1">
    <citation type="submission" date="2015-12" db="EMBL/GenBank/DDBJ databases">
        <title>Draft genome sequence of Streptomyces silvensis ATCC 53525, a producer of novel hormone antagonists.</title>
        <authorList>
            <person name="Johnston C.W."/>
            <person name="Li Y."/>
            <person name="Magarvey N.A."/>
        </authorList>
    </citation>
    <scope>NUCLEOTIDE SEQUENCE [LARGE SCALE GENOMIC DNA]</scope>
    <source>
        <strain evidence="1 2">ATCC 53525</strain>
    </source>
</reference>
<comment type="caution">
    <text evidence="1">The sequence shown here is derived from an EMBL/GenBank/DDBJ whole genome shotgun (WGS) entry which is preliminary data.</text>
</comment>
<organism evidence="1 2">
    <name type="scientific">Streptomyces silvensis</name>
    <dbReference type="NCBI Taxonomy" id="1765722"/>
    <lineage>
        <taxon>Bacteria</taxon>
        <taxon>Bacillati</taxon>
        <taxon>Actinomycetota</taxon>
        <taxon>Actinomycetes</taxon>
        <taxon>Kitasatosporales</taxon>
        <taxon>Streptomycetaceae</taxon>
        <taxon>Streptomyces</taxon>
    </lineage>
</organism>
<dbReference type="EMBL" id="LOCL01000049">
    <property type="protein sequence ID" value="KUF14993.1"/>
    <property type="molecule type" value="Genomic_DNA"/>
</dbReference>
<dbReference type="AlphaFoldDB" id="A0A0W7WWN6"/>
<keyword evidence="2" id="KW-1185">Reference proteome</keyword>
<protein>
    <submittedName>
        <fullName evidence="1">Uncharacterized protein</fullName>
    </submittedName>
</protein>
<dbReference type="OrthoDB" id="3443870at2"/>
<dbReference type="Proteomes" id="UP000054804">
    <property type="component" value="Unassembled WGS sequence"/>
</dbReference>